<dbReference type="Proteomes" id="UP000265520">
    <property type="component" value="Unassembled WGS sequence"/>
</dbReference>
<sequence length="60" mass="6405">VSSSFSMSITARLVARNDLPRIIGTSASYSMSMITKSTGNAMSLIFTKTSLIMALGCRIN</sequence>
<reference evidence="1 2" key="1">
    <citation type="journal article" date="2018" name="Front. Plant Sci.">
        <title>Red Clover (Trifolium pratense) and Zigzag Clover (T. medium) - A Picture of Genomic Similarities and Differences.</title>
        <authorList>
            <person name="Dluhosova J."/>
            <person name="Istvanek J."/>
            <person name="Nedelnik J."/>
            <person name="Repkova J."/>
        </authorList>
    </citation>
    <scope>NUCLEOTIDE SEQUENCE [LARGE SCALE GENOMIC DNA]</scope>
    <source>
        <strain evidence="2">cv. 10/8</strain>
        <tissue evidence="1">Leaf</tissue>
    </source>
</reference>
<organism evidence="1 2">
    <name type="scientific">Trifolium medium</name>
    <dbReference type="NCBI Taxonomy" id="97028"/>
    <lineage>
        <taxon>Eukaryota</taxon>
        <taxon>Viridiplantae</taxon>
        <taxon>Streptophyta</taxon>
        <taxon>Embryophyta</taxon>
        <taxon>Tracheophyta</taxon>
        <taxon>Spermatophyta</taxon>
        <taxon>Magnoliopsida</taxon>
        <taxon>eudicotyledons</taxon>
        <taxon>Gunneridae</taxon>
        <taxon>Pentapetalae</taxon>
        <taxon>rosids</taxon>
        <taxon>fabids</taxon>
        <taxon>Fabales</taxon>
        <taxon>Fabaceae</taxon>
        <taxon>Papilionoideae</taxon>
        <taxon>50 kb inversion clade</taxon>
        <taxon>NPAAA clade</taxon>
        <taxon>Hologalegina</taxon>
        <taxon>IRL clade</taxon>
        <taxon>Trifolieae</taxon>
        <taxon>Trifolium</taxon>
    </lineage>
</organism>
<keyword evidence="2" id="KW-1185">Reference proteome</keyword>
<feature type="non-terminal residue" evidence="1">
    <location>
        <position position="1"/>
    </location>
</feature>
<evidence type="ECO:0000313" key="2">
    <source>
        <dbReference type="Proteomes" id="UP000265520"/>
    </source>
</evidence>
<name>A0A392QW34_9FABA</name>
<accession>A0A392QW34</accession>
<comment type="caution">
    <text evidence="1">The sequence shown here is derived from an EMBL/GenBank/DDBJ whole genome shotgun (WGS) entry which is preliminary data.</text>
</comment>
<evidence type="ECO:0000313" key="1">
    <source>
        <dbReference type="EMBL" id="MCI28044.1"/>
    </source>
</evidence>
<proteinExistence type="predicted"/>
<protein>
    <submittedName>
        <fullName evidence="1">Uncharacterized protein</fullName>
    </submittedName>
</protein>
<dbReference type="EMBL" id="LXQA010163211">
    <property type="protein sequence ID" value="MCI28044.1"/>
    <property type="molecule type" value="Genomic_DNA"/>
</dbReference>
<dbReference type="AlphaFoldDB" id="A0A392QW34"/>